<dbReference type="AlphaFoldDB" id="A0AAV7WGB7"/>
<name>A0AAV7WGB7_PLEWA</name>
<dbReference type="GO" id="GO:0005886">
    <property type="term" value="C:plasma membrane"/>
    <property type="evidence" value="ECO:0007669"/>
    <property type="project" value="TreeGrafter"/>
</dbReference>
<dbReference type="PRINTS" id="PR00237">
    <property type="entry name" value="GPCRRHODOPSN"/>
</dbReference>
<evidence type="ECO:0000256" key="3">
    <source>
        <dbReference type="ARBA" id="ARBA00022989"/>
    </source>
</evidence>
<feature type="transmembrane region" description="Helical" evidence="9">
    <location>
        <begin position="271"/>
        <end position="295"/>
    </location>
</feature>
<comment type="subcellular location">
    <subcellularLocation>
        <location evidence="1">Membrane</location>
        <topology evidence="1">Multi-pass membrane protein</topology>
    </subcellularLocation>
</comment>
<evidence type="ECO:0000313" key="11">
    <source>
        <dbReference type="EMBL" id="KAJ1211721.1"/>
    </source>
</evidence>
<dbReference type="PROSITE" id="PS50262">
    <property type="entry name" value="G_PROTEIN_RECEP_F1_2"/>
    <property type="match status" value="1"/>
</dbReference>
<evidence type="ECO:0000313" key="12">
    <source>
        <dbReference type="Proteomes" id="UP001066276"/>
    </source>
</evidence>
<evidence type="ECO:0000256" key="7">
    <source>
        <dbReference type="ARBA" id="ARBA00023224"/>
    </source>
</evidence>
<keyword evidence="2 9" id="KW-0812">Transmembrane</keyword>
<evidence type="ECO:0000259" key="10">
    <source>
        <dbReference type="PROSITE" id="PS50262"/>
    </source>
</evidence>
<keyword evidence="5 9" id="KW-0472">Membrane</keyword>
<dbReference type="Pfam" id="PF00001">
    <property type="entry name" value="7tm_1"/>
    <property type="match status" value="1"/>
</dbReference>
<evidence type="ECO:0000256" key="2">
    <source>
        <dbReference type="ARBA" id="ARBA00022692"/>
    </source>
</evidence>
<feature type="transmembrane region" description="Helical" evidence="9">
    <location>
        <begin position="193"/>
        <end position="213"/>
    </location>
</feature>
<gene>
    <name evidence="11" type="ORF">NDU88_007077</name>
</gene>
<dbReference type="PANTHER" id="PTHR45695:SF21">
    <property type="entry name" value="G-PROTEIN COUPLED RECEPTOR 151-RELATED"/>
    <property type="match status" value="1"/>
</dbReference>
<dbReference type="InterPro" id="IPR000276">
    <property type="entry name" value="GPCR_Rhodpsn"/>
</dbReference>
<keyword evidence="6" id="KW-0675">Receptor</keyword>
<evidence type="ECO:0000256" key="8">
    <source>
        <dbReference type="SAM" id="MobiDB-lite"/>
    </source>
</evidence>
<dbReference type="InterPro" id="IPR017452">
    <property type="entry name" value="GPCR_Rhodpsn_7TM"/>
</dbReference>
<protein>
    <recommendedName>
        <fullName evidence="10">G-protein coupled receptors family 1 profile domain-containing protein</fullName>
    </recommendedName>
</protein>
<feature type="compositionally biased region" description="Basic and acidic residues" evidence="8">
    <location>
        <begin position="348"/>
        <end position="373"/>
    </location>
</feature>
<keyword evidence="4" id="KW-0297">G-protein coupled receptor</keyword>
<feature type="transmembrane region" description="Helical" evidence="9">
    <location>
        <begin position="234"/>
        <end position="259"/>
    </location>
</feature>
<feature type="transmembrane region" description="Helical" evidence="9">
    <location>
        <begin position="61"/>
        <end position="84"/>
    </location>
</feature>
<dbReference type="PANTHER" id="PTHR45695">
    <property type="entry name" value="LEUCOKININ RECEPTOR-RELATED"/>
    <property type="match status" value="1"/>
</dbReference>
<evidence type="ECO:0000256" key="1">
    <source>
        <dbReference type="ARBA" id="ARBA00004141"/>
    </source>
</evidence>
<evidence type="ECO:0000256" key="4">
    <source>
        <dbReference type="ARBA" id="ARBA00023040"/>
    </source>
</evidence>
<keyword evidence="7" id="KW-0807">Transducer</keyword>
<dbReference type="GO" id="GO:0004930">
    <property type="term" value="F:G protein-coupled receptor activity"/>
    <property type="evidence" value="ECO:0007669"/>
    <property type="project" value="UniProtKB-KW"/>
</dbReference>
<reference evidence="11" key="1">
    <citation type="journal article" date="2022" name="bioRxiv">
        <title>Sequencing and chromosome-scale assembly of the giantPleurodeles waltlgenome.</title>
        <authorList>
            <person name="Brown T."/>
            <person name="Elewa A."/>
            <person name="Iarovenko S."/>
            <person name="Subramanian E."/>
            <person name="Araus A.J."/>
            <person name="Petzold A."/>
            <person name="Susuki M."/>
            <person name="Suzuki K.-i.T."/>
            <person name="Hayashi T."/>
            <person name="Toyoda A."/>
            <person name="Oliveira C."/>
            <person name="Osipova E."/>
            <person name="Leigh N.D."/>
            <person name="Simon A."/>
            <person name="Yun M.H."/>
        </authorList>
    </citation>
    <scope>NUCLEOTIDE SEQUENCE</scope>
    <source>
        <strain evidence="11">20211129_DDA</strain>
        <tissue evidence="11">Liver</tissue>
    </source>
</reference>
<comment type="caution">
    <text evidence="11">The sequence shown here is derived from an EMBL/GenBank/DDBJ whole genome shotgun (WGS) entry which is preliminary data.</text>
</comment>
<accession>A0AAV7WGB7</accession>
<organism evidence="11 12">
    <name type="scientific">Pleurodeles waltl</name>
    <name type="common">Iberian ribbed newt</name>
    <dbReference type="NCBI Taxonomy" id="8319"/>
    <lineage>
        <taxon>Eukaryota</taxon>
        <taxon>Metazoa</taxon>
        <taxon>Chordata</taxon>
        <taxon>Craniata</taxon>
        <taxon>Vertebrata</taxon>
        <taxon>Euteleostomi</taxon>
        <taxon>Amphibia</taxon>
        <taxon>Batrachia</taxon>
        <taxon>Caudata</taxon>
        <taxon>Salamandroidea</taxon>
        <taxon>Salamandridae</taxon>
        <taxon>Pleurodelinae</taxon>
        <taxon>Pleurodeles</taxon>
    </lineage>
</organism>
<feature type="region of interest" description="Disordered" evidence="8">
    <location>
        <begin position="341"/>
        <end position="391"/>
    </location>
</feature>
<dbReference type="EMBL" id="JANPWB010000002">
    <property type="protein sequence ID" value="KAJ1211721.1"/>
    <property type="molecule type" value="Genomic_DNA"/>
</dbReference>
<proteinExistence type="predicted"/>
<feature type="transmembrane region" description="Helical" evidence="9">
    <location>
        <begin position="142"/>
        <end position="163"/>
    </location>
</feature>
<sequence>MNNSQTIYFAGGAQSPTEAPVELTVVLPLILSAIFLAGLAGNLLVVAILAHDFRLGKGSAVNALVINLCATDLLLVCLCIPFRMVTYARHSWVLGDFVCRTTDWFLQGCWVVKSFTLAAIGQARYKEVATPPKLLTLNLKHLGGTLAFIWPLAFLLPLPHLLFTGIQETQKGLFCVFQAPPHALNFMEVFSKLYPLLAYVVPMCVAFCCYMRTLRRRKERRPRGPSPHHLSRKLTSMLMSVSLAFEAMWLPEWVVWVWARHSASDGQKPPAAFSVLAQVIMLLNSTLNPGVFMAVSDDFRQGLRDIWVMLRCQACLKGGRPQAGENGAEMATSTIQSLQDLQSASRPEPSEADRLKEEAILPDVEHFWQDRRNTTAGEDNDPTPWEHQDKP</sequence>
<dbReference type="Gene3D" id="1.20.1070.10">
    <property type="entry name" value="Rhodopsin 7-helix transmembrane proteins"/>
    <property type="match status" value="1"/>
</dbReference>
<dbReference type="Proteomes" id="UP001066276">
    <property type="component" value="Chromosome 1_2"/>
</dbReference>
<feature type="transmembrane region" description="Helical" evidence="9">
    <location>
        <begin position="25"/>
        <end position="49"/>
    </location>
</feature>
<dbReference type="SUPFAM" id="SSF81321">
    <property type="entry name" value="Family A G protein-coupled receptor-like"/>
    <property type="match status" value="1"/>
</dbReference>
<keyword evidence="12" id="KW-1185">Reference proteome</keyword>
<evidence type="ECO:0000256" key="5">
    <source>
        <dbReference type="ARBA" id="ARBA00023136"/>
    </source>
</evidence>
<feature type="domain" description="G-protein coupled receptors family 1 profile" evidence="10">
    <location>
        <begin position="41"/>
        <end position="292"/>
    </location>
</feature>
<evidence type="ECO:0000256" key="6">
    <source>
        <dbReference type="ARBA" id="ARBA00023170"/>
    </source>
</evidence>
<evidence type="ECO:0000256" key="9">
    <source>
        <dbReference type="SAM" id="Phobius"/>
    </source>
</evidence>
<keyword evidence="3 9" id="KW-1133">Transmembrane helix</keyword>